<gene>
    <name evidence="3" type="ORF">K504DRAFT_113368</name>
</gene>
<feature type="signal peptide" evidence="2">
    <location>
        <begin position="1"/>
        <end position="20"/>
    </location>
</feature>
<organism evidence="3 4">
    <name type="scientific">Pleomassaria siparia CBS 279.74</name>
    <dbReference type="NCBI Taxonomy" id="1314801"/>
    <lineage>
        <taxon>Eukaryota</taxon>
        <taxon>Fungi</taxon>
        <taxon>Dikarya</taxon>
        <taxon>Ascomycota</taxon>
        <taxon>Pezizomycotina</taxon>
        <taxon>Dothideomycetes</taxon>
        <taxon>Pleosporomycetidae</taxon>
        <taxon>Pleosporales</taxon>
        <taxon>Pleomassariaceae</taxon>
        <taxon>Pleomassaria</taxon>
    </lineage>
</organism>
<name>A0A6G1JX62_9PLEO</name>
<dbReference type="Proteomes" id="UP000799428">
    <property type="component" value="Unassembled WGS sequence"/>
</dbReference>
<keyword evidence="4" id="KW-1185">Reference proteome</keyword>
<evidence type="ECO:0000256" key="1">
    <source>
        <dbReference type="SAM" id="Phobius"/>
    </source>
</evidence>
<keyword evidence="2" id="KW-0732">Signal</keyword>
<dbReference type="AlphaFoldDB" id="A0A6G1JX62"/>
<keyword evidence="1" id="KW-0812">Transmembrane</keyword>
<protein>
    <submittedName>
        <fullName evidence="3">Uncharacterized protein</fullName>
    </submittedName>
</protein>
<feature type="transmembrane region" description="Helical" evidence="1">
    <location>
        <begin position="138"/>
        <end position="156"/>
    </location>
</feature>
<reference evidence="3" key="1">
    <citation type="journal article" date="2020" name="Stud. Mycol.">
        <title>101 Dothideomycetes genomes: a test case for predicting lifestyles and emergence of pathogens.</title>
        <authorList>
            <person name="Haridas S."/>
            <person name="Albert R."/>
            <person name="Binder M."/>
            <person name="Bloem J."/>
            <person name="Labutti K."/>
            <person name="Salamov A."/>
            <person name="Andreopoulos B."/>
            <person name="Baker S."/>
            <person name="Barry K."/>
            <person name="Bills G."/>
            <person name="Bluhm B."/>
            <person name="Cannon C."/>
            <person name="Castanera R."/>
            <person name="Culley D."/>
            <person name="Daum C."/>
            <person name="Ezra D."/>
            <person name="Gonzalez J."/>
            <person name="Henrissat B."/>
            <person name="Kuo A."/>
            <person name="Liang C."/>
            <person name="Lipzen A."/>
            <person name="Lutzoni F."/>
            <person name="Magnuson J."/>
            <person name="Mondo S."/>
            <person name="Nolan M."/>
            <person name="Ohm R."/>
            <person name="Pangilinan J."/>
            <person name="Park H.-J."/>
            <person name="Ramirez L."/>
            <person name="Alfaro M."/>
            <person name="Sun H."/>
            <person name="Tritt A."/>
            <person name="Yoshinaga Y."/>
            <person name="Zwiers L.-H."/>
            <person name="Turgeon B."/>
            <person name="Goodwin S."/>
            <person name="Spatafora J."/>
            <person name="Crous P."/>
            <person name="Grigoriev I."/>
        </authorList>
    </citation>
    <scope>NUCLEOTIDE SEQUENCE</scope>
    <source>
        <strain evidence="3">CBS 279.74</strain>
    </source>
</reference>
<feature type="chain" id="PRO_5026339465" evidence="2">
    <location>
        <begin position="21"/>
        <end position="161"/>
    </location>
</feature>
<dbReference type="EMBL" id="MU005781">
    <property type="protein sequence ID" value="KAF2704845.1"/>
    <property type="molecule type" value="Genomic_DNA"/>
</dbReference>
<evidence type="ECO:0000313" key="3">
    <source>
        <dbReference type="EMBL" id="KAF2704845.1"/>
    </source>
</evidence>
<keyword evidence="1" id="KW-1133">Transmembrane helix</keyword>
<accession>A0A6G1JX62</accession>
<evidence type="ECO:0000256" key="2">
    <source>
        <dbReference type="SAM" id="SignalP"/>
    </source>
</evidence>
<sequence>MFAFPTELASLLLWPTPVNPTPPAACFNIEQGILLAVCSPTVKLQSYLCILQYTCCSSSSTHIASCYHISRPVVGEGAGNRPPVLAHFPSTRKCRCETIIDLTNPTLPTYEENPSRIPPPGQLYPWAKEQKTPFPLPFFPFAVFFFLLFLSLSLLCKSRHG</sequence>
<evidence type="ECO:0000313" key="4">
    <source>
        <dbReference type="Proteomes" id="UP000799428"/>
    </source>
</evidence>
<keyword evidence="1" id="KW-0472">Membrane</keyword>
<proteinExistence type="predicted"/>